<keyword evidence="4" id="KW-0238">DNA-binding</keyword>
<evidence type="ECO:0000256" key="3">
    <source>
        <dbReference type="ARBA" id="ARBA00022490"/>
    </source>
</evidence>
<dbReference type="EMBL" id="DAAUQJ010000007">
    <property type="protein sequence ID" value="HAF2413293.1"/>
    <property type="molecule type" value="Genomic_DNA"/>
</dbReference>
<gene>
    <name evidence="6" type="ORF">G8N70_003645</name>
</gene>
<comment type="subcellular location">
    <subcellularLocation>
        <location evidence="1">Cytoplasm</location>
        <location evidence="1">Nucleoid</location>
    </subcellularLocation>
</comment>
<name>A0A744CDT6_SALER</name>
<evidence type="ECO:0000256" key="1">
    <source>
        <dbReference type="ARBA" id="ARBA00004453"/>
    </source>
</evidence>
<organism evidence="6">
    <name type="scientific">Salmonella enterica</name>
    <name type="common">Salmonella choleraesuis</name>
    <dbReference type="NCBI Taxonomy" id="28901"/>
    <lineage>
        <taxon>Bacteria</taxon>
        <taxon>Pseudomonadati</taxon>
        <taxon>Pseudomonadota</taxon>
        <taxon>Gammaproteobacteria</taxon>
        <taxon>Enterobacterales</taxon>
        <taxon>Enterobacteriaceae</taxon>
        <taxon>Salmonella</taxon>
    </lineage>
</organism>
<dbReference type="AlphaFoldDB" id="A0A744CDT6"/>
<evidence type="ECO:0000259" key="5">
    <source>
        <dbReference type="Pfam" id="PF00816"/>
    </source>
</evidence>
<dbReference type="Gene3D" id="4.10.430.30">
    <property type="match status" value="1"/>
</dbReference>
<evidence type="ECO:0000256" key="2">
    <source>
        <dbReference type="ARBA" id="ARBA00010610"/>
    </source>
</evidence>
<dbReference type="GO" id="GO:0009295">
    <property type="term" value="C:nucleoid"/>
    <property type="evidence" value="ECO:0007669"/>
    <property type="project" value="UniProtKB-SubCell"/>
</dbReference>
<reference evidence="6" key="1">
    <citation type="journal article" date="2018" name="Genome Biol.">
        <title>SKESA: strategic k-mer extension for scrupulous assemblies.</title>
        <authorList>
            <person name="Souvorov A."/>
            <person name="Agarwala R."/>
            <person name="Lipman D.J."/>
        </authorList>
    </citation>
    <scope>NUCLEOTIDE SEQUENCE</scope>
    <source>
        <strain evidence="6">MA.CCC_P4</strain>
    </source>
</reference>
<dbReference type="SUPFAM" id="SSF81273">
    <property type="entry name" value="H-NS histone-like proteins"/>
    <property type="match status" value="1"/>
</dbReference>
<sequence length="96" mass="10791">MPTYQELKAQAEAMAAKAEEVRLSELGAIVQEIRAKVAEYGITENDIFGRRRGRTGTQVKSAEIKYRDPKTGATWTGRGRPPAWLKGVRNRDRFLA</sequence>
<dbReference type="Pfam" id="PF00816">
    <property type="entry name" value="Histone_HNS"/>
    <property type="match status" value="1"/>
</dbReference>
<evidence type="ECO:0000313" key="6">
    <source>
        <dbReference type="EMBL" id="HAF2413293.1"/>
    </source>
</evidence>
<dbReference type="InterPro" id="IPR027444">
    <property type="entry name" value="H-NS_C_dom"/>
</dbReference>
<feature type="domain" description="DNA-binding protein H-NS-like C-terminal" evidence="5">
    <location>
        <begin position="64"/>
        <end position="95"/>
    </location>
</feature>
<dbReference type="GO" id="GO:0003677">
    <property type="term" value="F:DNA binding"/>
    <property type="evidence" value="ECO:0007669"/>
    <property type="project" value="UniProtKB-KW"/>
</dbReference>
<accession>A0A744CDT6</accession>
<keyword evidence="3" id="KW-0963">Cytoplasm</keyword>
<dbReference type="PANTHER" id="PTHR38097">
    <property type="match status" value="1"/>
</dbReference>
<proteinExistence type="inferred from homology"/>
<dbReference type="PANTHER" id="PTHR38097:SF2">
    <property type="entry name" value="DNA-BINDING PROTEIN STPA"/>
    <property type="match status" value="1"/>
</dbReference>
<protein>
    <submittedName>
        <fullName evidence="6">H-NS histone family protein</fullName>
    </submittedName>
</protein>
<evidence type="ECO:0000256" key="4">
    <source>
        <dbReference type="ARBA" id="ARBA00023125"/>
    </source>
</evidence>
<comment type="similarity">
    <text evidence="2">Belongs to the histone-like protein H-NS family.</text>
</comment>
<comment type="caution">
    <text evidence="6">The sequence shown here is derived from an EMBL/GenBank/DDBJ whole genome shotgun (WGS) entry which is preliminary data.</text>
</comment>
<reference evidence="6" key="2">
    <citation type="submission" date="2020-02" db="EMBL/GenBank/DDBJ databases">
        <authorList>
            <consortium name="NCBI Pathogen Detection Project"/>
        </authorList>
    </citation>
    <scope>NUCLEOTIDE SEQUENCE</scope>
    <source>
        <strain evidence="6">MA.CCC_P4</strain>
    </source>
</reference>